<organism evidence="1 2">
    <name type="scientific">Panagrolaimus sp. JU765</name>
    <dbReference type="NCBI Taxonomy" id="591449"/>
    <lineage>
        <taxon>Eukaryota</taxon>
        <taxon>Metazoa</taxon>
        <taxon>Ecdysozoa</taxon>
        <taxon>Nematoda</taxon>
        <taxon>Chromadorea</taxon>
        <taxon>Rhabditida</taxon>
        <taxon>Tylenchina</taxon>
        <taxon>Panagrolaimomorpha</taxon>
        <taxon>Panagrolaimoidea</taxon>
        <taxon>Panagrolaimidae</taxon>
        <taxon>Panagrolaimus</taxon>
    </lineage>
</organism>
<reference evidence="2" key="1">
    <citation type="submission" date="2022-11" db="UniProtKB">
        <authorList>
            <consortium name="WormBaseParasite"/>
        </authorList>
    </citation>
    <scope>IDENTIFICATION</scope>
</reference>
<evidence type="ECO:0000313" key="2">
    <source>
        <dbReference type="WBParaSite" id="JU765_v2.g16364.t1"/>
    </source>
</evidence>
<sequence>MFVARLRPKQQKHESFTAQKPIKKKEFADKQVGDDLDTVDDHDEFQNAKEIQYRGPSYPEEEMLKRSQLYYEAMKLRRSVRCFSNKPFPMKIVQNIIKTAGTSPSGANLQPWTFCVVASEQLKTKIREVVESEEQINYSRRMGAKWVLDVEHLNVNWNKPYLTEAPYLIVVMKHANLSSSR</sequence>
<dbReference type="Proteomes" id="UP000887576">
    <property type="component" value="Unplaced"/>
</dbReference>
<accession>A0AC34QHF3</accession>
<evidence type="ECO:0000313" key="1">
    <source>
        <dbReference type="Proteomes" id="UP000887576"/>
    </source>
</evidence>
<dbReference type="WBParaSite" id="JU765_v2.g16364.t1">
    <property type="protein sequence ID" value="JU765_v2.g16364.t1"/>
    <property type="gene ID" value="JU765_v2.g16364"/>
</dbReference>
<proteinExistence type="predicted"/>
<name>A0AC34QHF3_9BILA</name>
<protein>
    <submittedName>
        <fullName evidence="2">Nitroreductase domain-containing protein</fullName>
    </submittedName>
</protein>